<keyword evidence="8" id="KW-0449">Lipoprotein</keyword>
<dbReference type="PROSITE" id="PS51257">
    <property type="entry name" value="PROKAR_LIPOPROTEIN"/>
    <property type="match status" value="1"/>
</dbReference>
<organism evidence="12">
    <name type="scientific">Oryza punctata</name>
    <name type="common">Red rice</name>
    <dbReference type="NCBI Taxonomy" id="4537"/>
    <lineage>
        <taxon>Eukaryota</taxon>
        <taxon>Viridiplantae</taxon>
        <taxon>Streptophyta</taxon>
        <taxon>Embryophyta</taxon>
        <taxon>Tracheophyta</taxon>
        <taxon>Spermatophyta</taxon>
        <taxon>Magnoliopsida</taxon>
        <taxon>Liliopsida</taxon>
        <taxon>Poales</taxon>
        <taxon>Poaceae</taxon>
        <taxon>BOP clade</taxon>
        <taxon>Oryzoideae</taxon>
        <taxon>Oryzeae</taxon>
        <taxon>Oryzinae</taxon>
        <taxon>Oryza</taxon>
    </lineage>
</organism>
<feature type="domain" description="Phytocyanin" evidence="11">
    <location>
        <begin position="28"/>
        <end position="131"/>
    </location>
</feature>
<feature type="signal peptide" evidence="10">
    <location>
        <begin position="1"/>
        <end position="27"/>
    </location>
</feature>
<dbReference type="InterPro" id="IPR008972">
    <property type="entry name" value="Cupredoxin"/>
</dbReference>
<dbReference type="InterPro" id="IPR039391">
    <property type="entry name" value="Phytocyanin-like"/>
</dbReference>
<evidence type="ECO:0000256" key="1">
    <source>
        <dbReference type="ARBA" id="ARBA00004609"/>
    </source>
</evidence>
<comment type="subcellular location">
    <subcellularLocation>
        <location evidence="1">Cell membrane</location>
        <topology evidence="1">Lipid-anchor</topology>
        <topology evidence="1">GPI-anchor</topology>
    </subcellularLocation>
</comment>
<evidence type="ECO:0000313" key="12">
    <source>
        <dbReference type="EnsemblPlants" id="OPUNC02G03980.1"/>
    </source>
</evidence>
<dbReference type="PANTHER" id="PTHR33021">
    <property type="entry name" value="BLUE COPPER PROTEIN"/>
    <property type="match status" value="1"/>
</dbReference>
<evidence type="ECO:0000256" key="3">
    <source>
        <dbReference type="ARBA" id="ARBA00022622"/>
    </source>
</evidence>
<dbReference type="CDD" id="cd11019">
    <property type="entry name" value="OsENODL1_like"/>
    <property type="match status" value="1"/>
</dbReference>
<evidence type="ECO:0000256" key="6">
    <source>
        <dbReference type="ARBA" id="ARBA00023157"/>
    </source>
</evidence>
<evidence type="ECO:0000256" key="9">
    <source>
        <dbReference type="ARBA" id="ARBA00035011"/>
    </source>
</evidence>
<reference evidence="12" key="1">
    <citation type="submission" date="2015-04" db="UniProtKB">
        <authorList>
            <consortium name="EnsemblPlants"/>
        </authorList>
    </citation>
    <scope>IDENTIFICATION</scope>
</reference>
<dbReference type="OMA" id="HHWLRHA"/>
<dbReference type="SUPFAM" id="SSF49503">
    <property type="entry name" value="Cupredoxins"/>
    <property type="match status" value="1"/>
</dbReference>
<dbReference type="Proteomes" id="UP000026962">
    <property type="component" value="Chromosome 2"/>
</dbReference>
<accession>A0A0E0JVV7</accession>
<keyword evidence="2" id="KW-1003">Cell membrane</keyword>
<dbReference type="Gramene" id="OPUNC02G03980.1">
    <property type="protein sequence ID" value="OPUNC02G03980.1"/>
    <property type="gene ID" value="OPUNC02G03980"/>
</dbReference>
<dbReference type="HOGENOM" id="CLU_058719_1_0_1"/>
<evidence type="ECO:0000256" key="8">
    <source>
        <dbReference type="ARBA" id="ARBA00023288"/>
    </source>
</evidence>
<comment type="similarity">
    <text evidence="9">Belongs to the early nodulin-like (ENODL) family.</text>
</comment>
<dbReference type="InterPro" id="IPR003245">
    <property type="entry name" value="Phytocyanin_dom"/>
</dbReference>
<evidence type="ECO:0000256" key="5">
    <source>
        <dbReference type="ARBA" id="ARBA00023136"/>
    </source>
</evidence>
<evidence type="ECO:0000256" key="7">
    <source>
        <dbReference type="ARBA" id="ARBA00023180"/>
    </source>
</evidence>
<evidence type="ECO:0000256" key="10">
    <source>
        <dbReference type="SAM" id="SignalP"/>
    </source>
</evidence>
<evidence type="ECO:0000259" key="11">
    <source>
        <dbReference type="PROSITE" id="PS51485"/>
    </source>
</evidence>
<dbReference type="eggNOG" id="ENOG502RZQI">
    <property type="taxonomic scope" value="Eukaryota"/>
</dbReference>
<keyword evidence="6" id="KW-1015">Disulfide bond</keyword>
<dbReference type="AlphaFoldDB" id="A0A0E0JVV7"/>
<sequence length="284" mass="30584">MVKKGTSGYSHGLGLACFALVVAMAGATQFKVGGDKGWSVPAANAESYNDWAEKMRFQIGDTLVFVYPKDKDSVLVVEPADYNSCNTSSYDSKFADGNTVVTLDRAGAFFFISGVDANCRANEKLIVMPQWHRHRHRAVAVAGCLIAASSVVERAGAVDADCTCQPAAVVYVTSPCLTAVVVSARFTSVSKLVGRRCSDDAATGVVVSPCFDASDACTIRFVPAGAALGKRPDDEPERHVAAARRERRRARGGGIRARRLGRRRHHWLRHARTDLKSDHAISAK</sequence>
<keyword evidence="3" id="KW-0336">GPI-anchor</keyword>
<keyword evidence="7" id="KW-0325">Glycoprotein</keyword>
<dbReference type="FunFam" id="2.60.40.420:FF:000066">
    <property type="entry name" value="Early nodulin-like protein 9"/>
    <property type="match status" value="1"/>
</dbReference>
<feature type="chain" id="PRO_5002364742" description="Phytocyanin domain-containing protein" evidence="10">
    <location>
        <begin position="28"/>
        <end position="284"/>
    </location>
</feature>
<name>A0A0E0JVV7_ORYPU</name>
<protein>
    <recommendedName>
        <fullName evidence="11">Phytocyanin domain-containing protein</fullName>
    </recommendedName>
</protein>
<dbReference type="Gene3D" id="2.60.40.420">
    <property type="entry name" value="Cupredoxins - blue copper proteins"/>
    <property type="match status" value="1"/>
</dbReference>
<evidence type="ECO:0000256" key="4">
    <source>
        <dbReference type="ARBA" id="ARBA00022729"/>
    </source>
</evidence>
<evidence type="ECO:0000313" key="13">
    <source>
        <dbReference type="Proteomes" id="UP000026962"/>
    </source>
</evidence>
<dbReference type="PROSITE" id="PS51485">
    <property type="entry name" value="PHYTOCYANIN"/>
    <property type="match status" value="1"/>
</dbReference>
<keyword evidence="5" id="KW-0472">Membrane</keyword>
<reference evidence="12" key="2">
    <citation type="submission" date="2018-05" db="EMBL/GenBank/DDBJ databases">
        <title>OpunRS2 (Oryza punctata Reference Sequence Version 2).</title>
        <authorList>
            <person name="Zhang J."/>
            <person name="Kudrna D."/>
            <person name="Lee S."/>
            <person name="Talag J."/>
            <person name="Welchert J."/>
            <person name="Wing R.A."/>
        </authorList>
    </citation>
    <scope>NUCLEOTIDE SEQUENCE [LARGE SCALE GENOMIC DNA]</scope>
</reference>
<dbReference type="GO" id="GO:0009055">
    <property type="term" value="F:electron transfer activity"/>
    <property type="evidence" value="ECO:0007669"/>
    <property type="project" value="InterPro"/>
</dbReference>
<dbReference type="GO" id="GO:0098552">
    <property type="term" value="C:side of membrane"/>
    <property type="evidence" value="ECO:0007669"/>
    <property type="project" value="UniProtKB-KW"/>
</dbReference>
<dbReference type="EnsemblPlants" id="OPUNC02G03980.1">
    <property type="protein sequence ID" value="OPUNC02G03980.1"/>
    <property type="gene ID" value="OPUNC02G03980"/>
</dbReference>
<keyword evidence="4 10" id="KW-0732">Signal</keyword>
<dbReference type="Pfam" id="PF02298">
    <property type="entry name" value="Cu_bind_like"/>
    <property type="match status" value="1"/>
</dbReference>
<dbReference type="STRING" id="4537.A0A0E0JVV7"/>
<keyword evidence="13" id="KW-1185">Reference proteome</keyword>
<proteinExistence type="inferred from homology"/>
<dbReference type="PANTHER" id="PTHR33021:SF59">
    <property type="entry name" value="OS02G0162200 PROTEIN"/>
    <property type="match status" value="1"/>
</dbReference>
<dbReference type="GO" id="GO:0005886">
    <property type="term" value="C:plasma membrane"/>
    <property type="evidence" value="ECO:0007669"/>
    <property type="project" value="UniProtKB-SubCell"/>
</dbReference>
<dbReference type="InterPro" id="IPR041846">
    <property type="entry name" value="ENL_dom"/>
</dbReference>
<evidence type="ECO:0000256" key="2">
    <source>
        <dbReference type="ARBA" id="ARBA00022475"/>
    </source>
</evidence>